<evidence type="ECO:0000313" key="3">
    <source>
        <dbReference type="Proteomes" id="UP001161017"/>
    </source>
</evidence>
<feature type="region of interest" description="Disordered" evidence="1">
    <location>
        <begin position="1"/>
        <end position="30"/>
    </location>
</feature>
<accession>A0AA43QIG4</accession>
<protein>
    <submittedName>
        <fullName evidence="2">Uncharacterized protein</fullName>
    </submittedName>
</protein>
<evidence type="ECO:0000256" key="1">
    <source>
        <dbReference type="SAM" id="MobiDB-lite"/>
    </source>
</evidence>
<dbReference type="Proteomes" id="UP001161017">
    <property type="component" value="Unassembled WGS sequence"/>
</dbReference>
<keyword evidence="3" id="KW-1185">Reference proteome</keyword>
<gene>
    <name evidence="2" type="ORF">OHK93_006375</name>
</gene>
<feature type="compositionally biased region" description="Polar residues" evidence="1">
    <location>
        <begin position="80"/>
        <end position="90"/>
    </location>
</feature>
<proteinExistence type="predicted"/>
<name>A0AA43QIG4_9LECA</name>
<sequence>MGDGHAAATDKGTAPEKETEALGIQDNTGIAAKAQDDTAARIPYIKMNEEQSQSLTASIQSAPAAADVNTRKVRPKDVGSFNSDNESLHQ</sequence>
<organism evidence="2 3">
    <name type="scientific">Ramalina farinacea</name>
    <dbReference type="NCBI Taxonomy" id="258253"/>
    <lineage>
        <taxon>Eukaryota</taxon>
        <taxon>Fungi</taxon>
        <taxon>Dikarya</taxon>
        <taxon>Ascomycota</taxon>
        <taxon>Pezizomycotina</taxon>
        <taxon>Lecanoromycetes</taxon>
        <taxon>OSLEUM clade</taxon>
        <taxon>Lecanoromycetidae</taxon>
        <taxon>Lecanorales</taxon>
        <taxon>Lecanorineae</taxon>
        <taxon>Ramalinaceae</taxon>
        <taxon>Ramalina</taxon>
    </lineage>
</organism>
<dbReference type="AlphaFoldDB" id="A0AA43QIG4"/>
<comment type="caution">
    <text evidence="2">The sequence shown here is derived from an EMBL/GenBank/DDBJ whole genome shotgun (WGS) entry which is preliminary data.</text>
</comment>
<reference evidence="2" key="1">
    <citation type="journal article" date="2023" name="Genome Biol. Evol.">
        <title>First Whole Genome Sequence and Flow Cytometry Genome Size Data for the Lichen-Forming Fungus Ramalina farinacea (Ascomycota).</title>
        <authorList>
            <person name="Llewellyn T."/>
            <person name="Mian S."/>
            <person name="Hill R."/>
            <person name="Leitch I.J."/>
            <person name="Gaya E."/>
        </authorList>
    </citation>
    <scope>NUCLEOTIDE SEQUENCE</scope>
    <source>
        <strain evidence="2">LIQ254RAFAR</strain>
    </source>
</reference>
<evidence type="ECO:0000313" key="2">
    <source>
        <dbReference type="EMBL" id="MDI1487107.1"/>
    </source>
</evidence>
<feature type="region of interest" description="Disordered" evidence="1">
    <location>
        <begin position="55"/>
        <end position="90"/>
    </location>
</feature>
<dbReference type="EMBL" id="JAPUFD010000005">
    <property type="protein sequence ID" value="MDI1487107.1"/>
    <property type="molecule type" value="Genomic_DNA"/>
</dbReference>